<proteinExistence type="predicted"/>
<reference evidence="2" key="1">
    <citation type="submission" date="2021-01" db="EMBL/GenBank/DDBJ databases">
        <authorList>
            <person name="Corre E."/>
            <person name="Pelletier E."/>
            <person name="Niang G."/>
            <person name="Scheremetjew M."/>
            <person name="Finn R."/>
            <person name="Kale V."/>
            <person name="Holt S."/>
            <person name="Cochrane G."/>
            <person name="Meng A."/>
            <person name="Brown T."/>
            <person name="Cohen L."/>
        </authorList>
    </citation>
    <scope>NUCLEOTIDE SEQUENCE</scope>
    <source>
        <strain evidence="2">Pop2</strain>
    </source>
</reference>
<evidence type="ECO:0000313" key="2">
    <source>
        <dbReference type="EMBL" id="CAD9344207.1"/>
    </source>
</evidence>
<organism evidence="2">
    <name type="scientific">Ditylum brightwellii</name>
    <dbReference type="NCBI Taxonomy" id="49249"/>
    <lineage>
        <taxon>Eukaryota</taxon>
        <taxon>Sar</taxon>
        <taxon>Stramenopiles</taxon>
        <taxon>Ochrophyta</taxon>
        <taxon>Bacillariophyta</taxon>
        <taxon>Mediophyceae</taxon>
        <taxon>Lithodesmiophycidae</taxon>
        <taxon>Lithodesmiales</taxon>
        <taxon>Lithodesmiaceae</taxon>
        <taxon>Ditylum</taxon>
    </lineage>
</organism>
<feature type="compositionally biased region" description="Basic residues" evidence="1">
    <location>
        <begin position="55"/>
        <end position="70"/>
    </location>
</feature>
<name>A0A6U3T4N2_9STRA</name>
<sequence length="140" mass="15780">MPHVTLTTAKSDEPEDGHDCTHEQKKDTSTSAAPAIASNKKPGNTQDSTDEATKSPRKRKRLGERKSRRRQNQEAESVDSMLEKCIANNPRPRLKRAAMELREGGHGGRYSNKKDKYKWNLHHSSKPVKAVSKEEYSVIV</sequence>
<feature type="region of interest" description="Disordered" evidence="1">
    <location>
        <begin position="1"/>
        <end position="94"/>
    </location>
</feature>
<accession>A0A6U3T4N2</accession>
<feature type="compositionally biased region" description="Basic and acidic residues" evidence="1">
    <location>
        <begin position="17"/>
        <end position="28"/>
    </location>
</feature>
<dbReference type="AlphaFoldDB" id="A0A6U3T4N2"/>
<gene>
    <name evidence="2" type="ORF">DBRI1063_LOCUS18240</name>
</gene>
<protein>
    <submittedName>
        <fullName evidence="2">Uncharacterized protein</fullName>
    </submittedName>
</protein>
<dbReference type="EMBL" id="HBGN01028234">
    <property type="protein sequence ID" value="CAD9344207.1"/>
    <property type="molecule type" value="Transcribed_RNA"/>
</dbReference>
<evidence type="ECO:0000256" key="1">
    <source>
        <dbReference type="SAM" id="MobiDB-lite"/>
    </source>
</evidence>